<evidence type="ECO:0000313" key="1">
    <source>
        <dbReference type="EMBL" id="GAA5509783.1"/>
    </source>
</evidence>
<organism evidence="1 2">
    <name type="scientific">Novipirellula caenicola</name>
    <dbReference type="NCBI Taxonomy" id="1536901"/>
    <lineage>
        <taxon>Bacteria</taxon>
        <taxon>Pseudomonadati</taxon>
        <taxon>Planctomycetota</taxon>
        <taxon>Planctomycetia</taxon>
        <taxon>Pirellulales</taxon>
        <taxon>Pirellulaceae</taxon>
        <taxon>Novipirellula</taxon>
    </lineage>
</organism>
<sequence>MPNLDSFCTKAFSGFSSELIEAIQNAPLPDLGDGSRSGGDGVAALQTLLRSGDITGSLNTSSPLAAQLCTSGLWLLAGDLDRSHRISQDIDEKEGSFWHGIMHRREGDFSNAKYWFRRVGKHPVITQLAEIGGNPFRTAEEFVDECAEATRESAAGGVTPRYAQCQDVQWKEWQLLMAHCAAL</sequence>
<proteinExistence type="predicted"/>
<dbReference type="EMBL" id="BAABRO010000016">
    <property type="protein sequence ID" value="GAA5509783.1"/>
    <property type="molecule type" value="Genomic_DNA"/>
</dbReference>
<gene>
    <name evidence="1" type="ORF">Rcae01_05286</name>
</gene>
<accession>A0ABP9W1M7</accession>
<dbReference type="RefSeq" id="WP_345687140.1">
    <property type="nucleotide sequence ID" value="NZ_BAABRO010000016.1"/>
</dbReference>
<protein>
    <submittedName>
        <fullName evidence="1">Uncharacterized protein</fullName>
    </submittedName>
</protein>
<evidence type="ECO:0000313" key="2">
    <source>
        <dbReference type="Proteomes" id="UP001416858"/>
    </source>
</evidence>
<keyword evidence="2" id="KW-1185">Reference proteome</keyword>
<comment type="caution">
    <text evidence="1">The sequence shown here is derived from an EMBL/GenBank/DDBJ whole genome shotgun (WGS) entry which is preliminary data.</text>
</comment>
<reference evidence="1 2" key="1">
    <citation type="submission" date="2024-02" db="EMBL/GenBank/DDBJ databases">
        <title>Rhodopirellula caenicola NBRC 110016.</title>
        <authorList>
            <person name="Ichikawa N."/>
            <person name="Katano-Makiyama Y."/>
            <person name="Hidaka K."/>
        </authorList>
    </citation>
    <scope>NUCLEOTIDE SEQUENCE [LARGE SCALE GENOMIC DNA]</scope>
    <source>
        <strain evidence="1 2">NBRC 110016</strain>
    </source>
</reference>
<dbReference type="Proteomes" id="UP001416858">
    <property type="component" value="Unassembled WGS sequence"/>
</dbReference>
<name>A0ABP9W1M7_9BACT</name>